<name>A0ACC1CFY4_9NEOP</name>
<organism evidence="1 2">
    <name type="scientific">Dendrolimus kikuchii</name>
    <dbReference type="NCBI Taxonomy" id="765133"/>
    <lineage>
        <taxon>Eukaryota</taxon>
        <taxon>Metazoa</taxon>
        <taxon>Ecdysozoa</taxon>
        <taxon>Arthropoda</taxon>
        <taxon>Hexapoda</taxon>
        <taxon>Insecta</taxon>
        <taxon>Pterygota</taxon>
        <taxon>Neoptera</taxon>
        <taxon>Endopterygota</taxon>
        <taxon>Lepidoptera</taxon>
        <taxon>Glossata</taxon>
        <taxon>Ditrysia</taxon>
        <taxon>Bombycoidea</taxon>
        <taxon>Lasiocampidae</taxon>
        <taxon>Dendrolimus</taxon>
    </lineage>
</organism>
<reference evidence="1 2" key="1">
    <citation type="journal article" date="2021" name="Front. Genet.">
        <title>Chromosome-Level Genome Assembly Reveals Significant Gene Expansion in the Toll and IMD Signaling Pathways of Dendrolimus kikuchii.</title>
        <authorList>
            <person name="Zhou J."/>
            <person name="Wu P."/>
            <person name="Xiong Z."/>
            <person name="Liu N."/>
            <person name="Zhao N."/>
            <person name="Ji M."/>
            <person name="Qiu Y."/>
            <person name="Yang B."/>
        </authorList>
    </citation>
    <scope>NUCLEOTIDE SEQUENCE [LARGE SCALE GENOMIC DNA]</scope>
    <source>
        <strain evidence="1">Ann1</strain>
    </source>
</reference>
<dbReference type="EMBL" id="CM034413">
    <property type="protein sequence ID" value="KAJ0170498.1"/>
    <property type="molecule type" value="Genomic_DNA"/>
</dbReference>
<accession>A0ACC1CFY4</accession>
<keyword evidence="2" id="KW-1185">Reference proteome</keyword>
<proteinExistence type="predicted"/>
<sequence>MFQEFTILLFLEYCAGVDVISRASKKEVYLDKTFFMSLENYQVNAKYVTEAQYPWVAKIVHSSSEDIPYMCTAICIDDRVFITAARCIYSLKIKHTRVIYQNVKLPVLTFVLPSIPSKQAFDDIGFIVVQPANTEPVWKKVALYNKKRTDDAFQWFADSNFNNYKVIGYATQKGIHRIKSADRVFNLTELTVIINIELCSKIMTFHDHITGFRVPCYHSCNADEFIKKDPKCSNYHGVEGGAVVSSDGILLGIATWGAYFHKYELPVGFSVVNSNNFYSDFDCAKRIRDSGVNGGYQGICG</sequence>
<evidence type="ECO:0000313" key="1">
    <source>
        <dbReference type="EMBL" id="KAJ0170498.1"/>
    </source>
</evidence>
<protein>
    <submittedName>
        <fullName evidence="1">Uncharacterized protein</fullName>
    </submittedName>
</protein>
<evidence type="ECO:0000313" key="2">
    <source>
        <dbReference type="Proteomes" id="UP000824533"/>
    </source>
</evidence>
<comment type="caution">
    <text evidence="1">The sequence shown here is derived from an EMBL/GenBank/DDBJ whole genome shotgun (WGS) entry which is preliminary data.</text>
</comment>
<gene>
    <name evidence="1" type="ORF">K1T71_013869</name>
</gene>
<dbReference type="Proteomes" id="UP000824533">
    <property type="component" value="Linkage Group LG27"/>
</dbReference>